<protein>
    <submittedName>
        <fullName evidence="1">22669_t:CDS:1</fullName>
    </submittedName>
</protein>
<accession>A0A9N9K046</accession>
<evidence type="ECO:0000313" key="1">
    <source>
        <dbReference type="EMBL" id="CAG8801767.1"/>
    </source>
</evidence>
<proteinExistence type="predicted"/>
<sequence>DQLIEQLIIKVNSQLIDIIVDKDIGIVTNQVFDQVKYYKKDEFFFHSK</sequence>
<feature type="non-terminal residue" evidence="1">
    <location>
        <position position="1"/>
    </location>
</feature>
<dbReference type="EMBL" id="CAJVPY010036229">
    <property type="protein sequence ID" value="CAG8801767.1"/>
    <property type="molecule type" value="Genomic_DNA"/>
</dbReference>
<reference evidence="1" key="1">
    <citation type="submission" date="2021-06" db="EMBL/GenBank/DDBJ databases">
        <authorList>
            <person name="Kallberg Y."/>
            <person name="Tangrot J."/>
            <person name="Rosling A."/>
        </authorList>
    </citation>
    <scope>NUCLEOTIDE SEQUENCE</scope>
    <source>
        <strain evidence="1">MA453B</strain>
    </source>
</reference>
<dbReference type="AlphaFoldDB" id="A0A9N9K046"/>
<name>A0A9N9K046_9GLOM</name>
<gene>
    <name evidence="1" type="ORF">DERYTH_LOCUS23525</name>
</gene>
<keyword evidence="2" id="KW-1185">Reference proteome</keyword>
<comment type="caution">
    <text evidence="1">The sequence shown here is derived from an EMBL/GenBank/DDBJ whole genome shotgun (WGS) entry which is preliminary data.</text>
</comment>
<organism evidence="1 2">
    <name type="scientific">Dentiscutata erythropus</name>
    <dbReference type="NCBI Taxonomy" id="1348616"/>
    <lineage>
        <taxon>Eukaryota</taxon>
        <taxon>Fungi</taxon>
        <taxon>Fungi incertae sedis</taxon>
        <taxon>Mucoromycota</taxon>
        <taxon>Glomeromycotina</taxon>
        <taxon>Glomeromycetes</taxon>
        <taxon>Diversisporales</taxon>
        <taxon>Gigasporaceae</taxon>
        <taxon>Dentiscutata</taxon>
    </lineage>
</organism>
<evidence type="ECO:0000313" key="2">
    <source>
        <dbReference type="Proteomes" id="UP000789405"/>
    </source>
</evidence>
<feature type="non-terminal residue" evidence="1">
    <location>
        <position position="48"/>
    </location>
</feature>
<dbReference type="Proteomes" id="UP000789405">
    <property type="component" value="Unassembled WGS sequence"/>
</dbReference>